<dbReference type="GeneID" id="82152499"/>
<keyword evidence="2" id="KW-1185">Reference proteome</keyword>
<dbReference type="OrthoDB" id="1094315at2"/>
<evidence type="ECO:0008006" key="3">
    <source>
        <dbReference type="Google" id="ProtNLM"/>
    </source>
</evidence>
<sequence>MALKIANKLSLHHHKQIAYKFLNHNNFLMVAGFCVEPNRFQSNTFSIRYFIQPLYIKFDYIDLSLGDVIGEWEYTEIDTSLDEICRVYNDKLSHLNSIIDVVNAVLNCQIRFYGSSVARTELFAYSYLVLNEYAQAIPFLTTLITLNDDDNKEWYSPIISSATHICKLIQHNNYAEVSDIMLLWQSYTRGKLGV</sequence>
<dbReference type="KEGG" id="mgod:E7746_06015"/>
<dbReference type="Proteomes" id="UP000297031">
    <property type="component" value="Chromosome"/>
</dbReference>
<dbReference type="RefSeq" id="WP_136410199.1">
    <property type="nucleotide sequence ID" value="NZ_CP039393.1"/>
</dbReference>
<proteinExistence type="predicted"/>
<evidence type="ECO:0000313" key="1">
    <source>
        <dbReference type="EMBL" id="QCD35479.1"/>
    </source>
</evidence>
<evidence type="ECO:0000313" key="2">
    <source>
        <dbReference type="Proteomes" id="UP000297031"/>
    </source>
</evidence>
<organism evidence="1 2">
    <name type="scientific">Muribaculum gordoncarteri</name>
    <dbReference type="NCBI Taxonomy" id="2530390"/>
    <lineage>
        <taxon>Bacteria</taxon>
        <taxon>Pseudomonadati</taxon>
        <taxon>Bacteroidota</taxon>
        <taxon>Bacteroidia</taxon>
        <taxon>Bacteroidales</taxon>
        <taxon>Muribaculaceae</taxon>
        <taxon>Muribaculum</taxon>
    </lineage>
</organism>
<dbReference type="AlphaFoldDB" id="A0A4P7VPW0"/>
<accession>A0A4P7VPW0</accession>
<gene>
    <name evidence="1" type="ORF">E7746_06015</name>
</gene>
<reference evidence="1 2" key="1">
    <citation type="submission" date="2019-02" db="EMBL/GenBank/DDBJ databases">
        <title>Isolation and identification of novel species under the genus Muribaculum.</title>
        <authorList>
            <person name="Miyake S."/>
            <person name="Ding Y."/>
            <person name="Low A."/>
            <person name="Soh M."/>
            <person name="Seedorf H."/>
        </authorList>
    </citation>
    <scope>NUCLEOTIDE SEQUENCE [LARGE SCALE GENOMIC DNA]</scope>
    <source>
        <strain evidence="1 2">TLL-A4</strain>
    </source>
</reference>
<protein>
    <recommendedName>
        <fullName evidence="3">DUF4304 domain-containing protein</fullName>
    </recommendedName>
</protein>
<name>A0A4P7VPW0_9BACT</name>
<dbReference type="EMBL" id="CP039393">
    <property type="protein sequence ID" value="QCD35479.1"/>
    <property type="molecule type" value="Genomic_DNA"/>
</dbReference>